<evidence type="ECO:0000259" key="7">
    <source>
        <dbReference type="PROSITE" id="PS51456"/>
    </source>
</evidence>
<organism evidence="8 9">
    <name type="scientific">Monosiga brevicollis</name>
    <name type="common">Choanoflagellate</name>
    <dbReference type="NCBI Taxonomy" id="81824"/>
    <lineage>
        <taxon>Eukaryota</taxon>
        <taxon>Choanoflagellata</taxon>
        <taxon>Craspedida</taxon>
        <taxon>Salpingoecidae</taxon>
        <taxon>Monosiga</taxon>
    </lineage>
</organism>
<dbReference type="PANTHER" id="PTHR46049:SF3">
    <property type="entry name" value="MYOSIN VIIA"/>
    <property type="match status" value="1"/>
</dbReference>
<protein>
    <recommendedName>
        <fullName evidence="7">Myosin motor domain-containing protein</fullName>
    </recommendedName>
</protein>
<dbReference type="InterPro" id="IPR036961">
    <property type="entry name" value="Kinesin_motor_dom_sf"/>
</dbReference>
<dbReference type="KEGG" id="mbr:MONBRDRAFT_7459"/>
<comment type="similarity">
    <text evidence="6">Belongs to the TRAFAC class myosin-kinesin ATPase superfamily. Myosin family.</text>
</comment>
<dbReference type="OMA" id="IDVMIYM"/>
<dbReference type="InParanoid" id="A9UX11"/>
<evidence type="ECO:0000256" key="6">
    <source>
        <dbReference type="PROSITE-ProRule" id="PRU00782"/>
    </source>
</evidence>
<feature type="domain" description="Myosin motor" evidence="7">
    <location>
        <begin position="1"/>
        <end position="506"/>
    </location>
</feature>
<feature type="binding site" evidence="6">
    <location>
        <begin position="90"/>
        <end position="97"/>
    </location>
    <ligand>
        <name>ATP</name>
        <dbReference type="ChEBI" id="CHEBI:30616"/>
    </ligand>
</feature>
<dbReference type="Proteomes" id="UP000001357">
    <property type="component" value="Unassembled WGS sequence"/>
</dbReference>
<gene>
    <name evidence="8" type="ORF">MONBRDRAFT_7459</name>
</gene>
<dbReference type="PROSITE" id="PS51456">
    <property type="entry name" value="MYOSIN_MOTOR"/>
    <property type="match status" value="1"/>
</dbReference>
<dbReference type="GO" id="GO:0005524">
    <property type="term" value="F:ATP binding"/>
    <property type="evidence" value="ECO:0007669"/>
    <property type="project" value="UniProtKB-UniRule"/>
</dbReference>
<evidence type="ECO:0000256" key="1">
    <source>
        <dbReference type="ARBA" id="ARBA00022741"/>
    </source>
</evidence>
<name>A9UX11_MONBE</name>
<reference evidence="8 9" key="1">
    <citation type="journal article" date="2008" name="Nature">
        <title>The genome of the choanoflagellate Monosiga brevicollis and the origin of metazoans.</title>
        <authorList>
            <consortium name="JGI Sequencing"/>
            <person name="King N."/>
            <person name="Westbrook M.J."/>
            <person name="Young S.L."/>
            <person name="Kuo A."/>
            <person name="Abedin M."/>
            <person name="Chapman J."/>
            <person name="Fairclough S."/>
            <person name="Hellsten U."/>
            <person name="Isogai Y."/>
            <person name="Letunic I."/>
            <person name="Marr M."/>
            <person name="Pincus D."/>
            <person name="Putnam N."/>
            <person name="Rokas A."/>
            <person name="Wright K.J."/>
            <person name="Zuzow R."/>
            <person name="Dirks W."/>
            <person name="Good M."/>
            <person name="Goodstein D."/>
            <person name="Lemons D."/>
            <person name="Li W."/>
            <person name="Lyons J.B."/>
            <person name="Morris A."/>
            <person name="Nichols S."/>
            <person name="Richter D.J."/>
            <person name="Salamov A."/>
            <person name="Bork P."/>
            <person name="Lim W.A."/>
            <person name="Manning G."/>
            <person name="Miller W.T."/>
            <person name="McGinnis W."/>
            <person name="Shapiro H."/>
            <person name="Tjian R."/>
            <person name="Grigoriev I.V."/>
            <person name="Rokhsar D."/>
        </authorList>
    </citation>
    <scope>NUCLEOTIDE SEQUENCE [LARGE SCALE GENOMIC DNA]</scope>
    <source>
        <strain evidence="9">MX1 / ATCC 50154</strain>
    </source>
</reference>
<dbReference type="GO" id="GO:0006897">
    <property type="term" value="P:endocytosis"/>
    <property type="evidence" value="ECO:0000318"/>
    <property type="project" value="GO_Central"/>
</dbReference>
<keyword evidence="5 6" id="KW-0009">Actin-binding</keyword>
<keyword evidence="1 6" id="KW-0547">Nucleotide-binding</keyword>
<dbReference type="PANTHER" id="PTHR46049">
    <property type="entry name" value="AGAP003327-PA"/>
    <property type="match status" value="1"/>
</dbReference>
<sequence length="506" mass="57304">MAKLGDLHEGSLLYNIKLRYKKDLIYTYIGSILSAVNPYKSLPGLYDDAKINEYDGKDIGELPPHIYAIANQAYRSMWKNSANQAVLISGESGAGKTESTKFILRYLSYQSNDVNKKKGKEGRNYEEQILQSSPILEAFGNAKTVYNNNSSRFGKFIQLNFAATGAIEGCKIVDYLLEKNRVVRQNGGERNFHIFYALLAGGLGSKFGLSADPSQYRITSMSGTWDVDGIDDKADWQAVEQAFRTMNFSDEQMSDIITVVAAILHLCNMKFTTAGGAQVATQAVLEQVCQLLGIEEAGLAEVLTQQKRVLRGEEIYTPLDVDQAADSRDSLAMNLYARTFRWIISKINVSLRGDESFQFVGVLDIFGFENFEFNSFEQFNINYANEKLQQYFNRHIFSLEQLEYNQEGIDWSDIDWVDNSECLDLIERKLGVLSLLDEESRFPRGTDESLLIKLHSSHEEAAHYVRPRVANTKFGIRHFAGEVMYDVTGLLEKNRDTFREVRFTAP</sequence>
<keyword evidence="4 6" id="KW-0505">Motor protein</keyword>
<dbReference type="GO" id="GO:0016459">
    <property type="term" value="C:myosin complex"/>
    <property type="evidence" value="ECO:0007669"/>
    <property type="project" value="UniProtKB-KW"/>
</dbReference>
<dbReference type="PRINTS" id="PR00193">
    <property type="entry name" value="MYOSINHEAVY"/>
</dbReference>
<dbReference type="SUPFAM" id="SSF52540">
    <property type="entry name" value="P-loop containing nucleoside triphosphate hydrolases"/>
    <property type="match status" value="1"/>
</dbReference>
<proteinExistence type="inferred from homology"/>
<dbReference type="InterPro" id="IPR051724">
    <property type="entry name" value="Actin_motor_Myosin"/>
</dbReference>
<dbReference type="GeneID" id="5890246"/>
<dbReference type="GO" id="GO:0005737">
    <property type="term" value="C:cytoplasm"/>
    <property type="evidence" value="ECO:0000318"/>
    <property type="project" value="GO_Central"/>
</dbReference>
<keyword evidence="2 6" id="KW-0067">ATP-binding</keyword>
<evidence type="ECO:0000313" key="9">
    <source>
        <dbReference type="Proteomes" id="UP000001357"/>
    </source>
</evidence>
<dbReference type="RefSeq" id="XP_001744901.1">
    <property type="nucleotide sequence ID" value="XM_001744849.1"/>
</dbReference>
<dbReference type="GO" id="GO:0016020">
    <property type="term" value="C:membrane"/>
    <property type="evidence" value="ECO:0000318"/>
    <property type="project" value="GO_Central"/>
</dbReference>
<dbReference type="Pfam" id="PF00063">
    <property type="entry name" value="Myosin_head"/>
    <property type="match status" value="1"/>
</dbReference>
<dbReference type="GO" id="GO:0007015">
    <property type="term" value="P:actin filament organization"/>
    <property type="evidence" value="ECO:0000318"/>
    <property type="project" value="GO_Central"/>
</dbReference>
<dbReference type="InterPro" id="IPR027417">
    <property type="entry name" value="P-loop_NTPase"/>
</dbReference>
<evidence type="ECO:0000256" key="3">
    <source>
        <dbReference type="ARBA" id="ARBA00023123"/>
    </source>
</evidence>
<evidence type="ECO:0000256" key="2">
    <source>
        <dbReference type="ARBA" id="ARBA00022840"/>
    </source>
</evidence>
<evidence type="ECO:0000313" key="8">
    <source>
        <dbReference type="EMBL" id="EDQ90134.1"/>
    </source>
</evidence>
<dbReference type="Gene3D" id="3.40.850.10">
    <property type="entry name" value="Kinesin motor domain"/>
    <property type="match status" value="1"/>
</dbReference>
<dbReference type="EMBL" id="CH991548">
    <property type="protein sequence ID" value="EDQ90134.1"/>
    <property type="molecule type" value="Genomic_DNA"/>
</dbReference>
<dbReference type="SMART" id="SM00242">
    <property type="entry name" value="MYSc"/>
    <property type="match status" value="1"/>
</dbReference>
<dbReference type="GO" id="GO:0015629">
    <property type="term" value="C:actin cytoskeleton"/>
    <property type="evidence" value="ECO:0000318"/>
    <property type="project" value="GO_Central"/>
</dbReference>
<keyword evidence="9" id="KW-1185">Reference proteome</keyword>
<dbReference type="GO" id="GO:0051015">
    <property type="term" value="F:actin filament binding"/>
    <property type="evidence" value="ECO:0000318"/>
    <property type="project" value="GO_Central"/>
</dbReference>
<comment type="caution">
    <text evidence="6">Lacks conserved residue(s) required for the propagation of feature annotation.</text>
</comment>
<dbReference type="Gene3D" id="1.10.10.820">
    <property type="match status" value="1"/>
</dbReference>
<dbReference type="Gene3D" id="1.20.120.720">
    <property type="entry name" value="Myosin VI head, motor domain, U50 subdomain"/>
    <property type="match status" value="1"/>
</dbReference>
<evidence type="ECO:0000256" key="4">
    <source>
        <dbReference type="ARBA" id="ARBA00023175"/>
    </source>
</evidence>
<dbReference type="GO" id="GO:0000146">
    <property type="term" value="F:microfilament motor activity"/>
    <property type="evidence" value="ECO:0000318"/>
    <property type="project" value="GO_Central"/>
</dbReference>
<dbReference type="InterPro" id="IPR001609">
    <property type="entry name" value="Myosin_head_motor_dom-like"/>
</dbReference>
<dbReference type="AlphaFoldDB" id="A9UX11"/>
<dbReference type="FunFam" id="1.10.10.820:FF:000001">
    <property type="entry name" value="Myosin heavy chain"/>
    <property type="match status" value="1"/>
</dbReference>
<keyword evidence="3 6" id="KW-0518">Myosin</keyword>
<dbReference type="STRING" id="81824.A9UX11"/>
<accession>A9UX11</accession>
<evidence type="ECO:0000256" key="5">
    <source>
        <dbReference type="ARBA" id="ARBA00023203"/>
    </source>
</evidence>
<dbReference type="Gene3D" id="1.20.58.530">
    <property type="match status" value="1"/>
</dbReference>
<dbReference type="eggNOG" id="KOG4229">
    <property type="taxonomic scope" value="Eukaryota"/>
</dbReference>